<gene>
    <name evidence="1" type="ORF">LGH74_00200</name>
</gene>
<organism evidence="1 2">
    <name type="scientific">Hymenobacter lucidus</name>
    <dbReference type="NCBI Taxonomy" id="2880930"/>
    <lineage>
        <taxon>Bacteria</taxon>
        <taxon>Pseudomonadati</taxon>
        <taxon>Bacteroidota</taxon>
        <taxon>Cytophagia</taxon>
        <taxon>Cytophagales</taxon>
        <taxon>Hymenobacteraceae</taxon>
        <taxon>Hymenobacter</taxon>
    </lineage>
</organism>
<comment type="caution">
    <text evidence="1">The sequence shown here is derived from an EMBL/GenBank/DDBJ whole genome shotgun (WGS) entry which is preliminary data.</text>
</comment>
<reference evidence="1" key="1">
    <citation type="submission" date="2021-10" db="EMBL/GenBank/DDBJ databases">
        <authorList>
            <person name="Dean J.D."/>
            <person name="Kim M.K."/>
            <person name="Newey C.N."/>
            <person name="Stoker T.S."/>
            <person name="Thompson D.W."/>
            <person name="Grose J.H."/>
        </authorList>
    </citation>
    <scope>NUCLEOTIDE SEQUENCE</scope>
    <source>
        <strain evidence="1">BT178</strain>
    </source>
</reference>
<dbReference type="RefSeq" id="WP_226170136.1">
    <property type="nucleotide sequence ID" value="NZ_JAJADR010000001.1"/>
</dbReference>
<evidence type="ECO:0000313" key="1">
    <source>
        <dbReference type="EMBL" id="MCB2406382.1"/>
    </source>
</evidence>
<proteinExistence type="predicted"/>
<evidence type="ECO:0000313" key="2">
    <source>
        <dbReference type="Proteomes" id="UP001165296"/>
    </source>
</evidence>
<keyword evidence="2" id="KW-1185">Reference proteome</keyword>
<accession>A0ABS8AN18</accession>
<dbReference type="Proteomes" id="UP001165296">
    <property type="component" value="Unassembled WGS sequence"/>
</dbReference>
<dbReference type="EMBL" id="JAJADR010000001">
    <property type="protein sequence ID" value="MCB2406382.1"/>
    <property type="molecule type" value="Genomic_DNA"/>
</dbReference>
<protein>
    <recommendedName>
        <fullName evidence="3">LPS export ABC transporter periplasmic protein LptC</fullName>
    </recommendedName>
</protein>
<name>A0ABS8AN18_9BACT</name>
<dbReference type="PROSITE" id="PS51257">
    <property type="entry name" value="PROKAR_LIPOPROTEIN"/>
    <property type="match status" value="1"/>
</dbReference>
<evidence type="ECO:0008006" key="3">
    <source>
        <dbReference type="Google" id="ProtNLM"/>
    </source>
</evidence>
<sequence>MRRAFWAAAFLLLTTACSQEQEAVRTGQPVRKPLYFDVKGFLDQQTKLLTDQQPAVEKQVALRDGKMETTRVEKVDWSKELQIFYQADINKPALRGAYDSLAAPTGDTIAIGKVYRRKVGIENIVDQLRVTQNDTKDGTIEAVLTQDNPLFFSRKTLTLQYQNGLLSSYEVRGVQKLVMFDTLRYSATVRVLTR</sequence>